<dbReference type="InterPro" id="IPR018755">
    <property type="entry name" value="Phage_Mu_Gp48"/>
</dbReference>
<proteinExistence type="predicted"/>
<name>A0ABX1ZGH2_9BACL</name>
<reference evidence="1 2" key="1">
    <citation type="submission" date="2019-10" db="EMBL/GenBank/DDBJ databases">
        <title>Description of Paenibacillus pedi sp. nov.</title>
        <authorList>
            <person name="Carlier A."/>
            <person name="Qi S."/>
        </authorList>
    </citation>
    <scope>NUCLEOTIDE SEQUENCE [LARGE SCALE GENOMIC DNA]</scope>
    <source>
        <strain evidence="1 2">LMG 31457</strain>
    </source>
</reference>
<dbReference type="Proteomes" id="UP000618579">
    <property type="component" value="Unassembled WGS sequence"/>
</dbReference>
<organism evidence="1 2">
    <name type="scientific">Paenibacillus planticolens</name>
    <dbReference type="NCBI Taxonomy" id="2654976"/>
    <lineage>
        <taxon>Bacteria</taxon>
        <taxon>Bacillati</taxon>
        <taxon>Bacillota</taxon>
        <taxon>Bacilli</taxon>
        <taxon>Bacillales</taxon>
        <taxon>Paenibacillaceae</taxon>
        <taxon>Paenibacillus</taxon>
    </lineage>
</organism>
<evidence type="ECO:0000313" key="1">
    <source>
        <dbReference type="EMBL" id="NOU98492.1"/>
    </source>
</evidence>
<evidence type="ECO:0000313" key="2">
    <source>
        <dbReference type="Proteomes" id="UP000618579"/>
    </source>
</evidence>
<accession>A0ABX1ZGH2</accession>
<comment type="caution">
    <text evidence="1">The sequence shown here is derived from an EMBL/GenBank/DDBJ whole genome shotgun (WGS) entry which is preliminary data.</text>
</comment>
<dbReference type="EMBL" id="WHNZ01000004">
    <property type="protein sequence ID" value="NOU98492.1"/>
    <property type="molecule type" value="Genomic_DNA"/>
</dbReference>
<dbReference type="Pfam" id="PF10076">
    <property type="entry name" value="Phage_Mu_Gp48"/>
    <property type="match status" value="1"/>
</dbReference>
<keyword evidence="2" id="KW-1185">Reference proteome</keyword>
<sequence length="178" mass="19859">MGDYLPKYYSESAIVDNLLTREATEFSALSADIYDVLAQFFIDTATWGMANWERICGIPVDEAKPIEQRRSVIRSKMRGVGTVTAALIKNVAESFNNGSVSVTEDNANYTIKIAFTSSLGVPDNIVDIQTALREIIPAHLAVSFLFTYMTWGSLDVRGFTWGTLTTANYMWSQFEKLT</sequence>
<protein>
    <submittedName>
        <fullName evidence="1">DUF2313 domain-containing protein</fullName>
    </submittedName>
</protein>
<gene>
    <name evidence="1" type="ORF">GC097_00430</name>
</gene>